<organism evidence="16 17">
    <name type="scientific">Glossina brevipalpis</name>
    <dbReference type="NCBI Taxonomy" id="37001"/>
    <lineage>
        <taxon>Eukaryota</taxon>
        <taxon>Metazoa</taxon>
        <taxon>Ecdysozoa</taxon>
        <taxon>Arthropoda</taxon>
        <taxon>Hexapoda</taxon>
        <taxon>Insecta</taxon>
        <taxon>Pterygota</taxon>
        <taxon>Neoptera</taxon>
        <taxon>Endopterygota</taxon>
        <taxon>Diptera</taxon>
        <taxon>Brachycera</taxon>
        <taxon>Muscomorpha</taxon>
        <taxon>Hippoboscoidea</taxon>
        <taxon>Glossinidae</taxon>
        <taxon>Glossina</taxon>
    </lineage>
</organism>
<dbReference type="PROSITE" id="PS50090">
    <property type="entry name" value="MYB_LIKE"/>
    <property type="match status" value="2"/>
</dbReference>
<dbReference type="CDD" id="cd11659">
    <property type="entry name" value="SANT_CDC5_II"/>
    <property type="match status" value="1"/>
</dbReference>
<evidence type="ECO:0000256" key="6">
    <source>
        <dbReference type="ARBA" id="ARBA00022763"/>
    </source>
</evidence>
<dbReference type="InterPro" id="IPR017930">
    <property type="entry name" value="Myb_dom"/>
</dbReference>
<keyword evidence="11" id="KW-0539">Nucleus</keyword>
<keyword evidence="4" id="KW-0747">Spliceosome</keyword>
<dbReference type="FunFam" id="1.10.10.60:FF:000091">
    <property type="entry name" value="CDC5 cell division cycle 5-like"/>
    <property type="match status" value="1"/>
</dbReference>
<evidence type="ECO:0000259" key="15">
    <source>
        <dbReference type="PROSITE" id="PS51294"/>
    </source>
</evidence>
<dbReference type="CDD" id="cd00167">
    <property type="entry name" value="SANT"/>
    <property type="match status" value="1"/>
</dbReference>
<dbReference type="VEuPathDB" id="VectorBase:GBRI040123"/>
<evidence type="ECO:0008006" key="18">
    <source>
        <dbReference type="Google" id="ProtNLM"/>
    </source>
</evidence>
<feature type="region of interest" description="Disordered" evidence="13">
    <location>
        <begin position="110"/>
        <end position="146"/>
    </location>
</feature>
<evidence type="ECO:0000256" key="2">
    <source>
        <dbReference type="ARBA" id="ARBA00010506"/>
    </source>
</evidence>
<feature type="compositionally biased region" description="Polar residues" evidence="13">
    <location>
        <begin position="506"/>
        <end position="515"/>
    </location>
</feature>
<dbReference type="Gene3D" id="1.10.10.60">
    <property type="entry name" value="Homeodomain-like"/>
    <property type="match status" value="2"/>
</dbReference>
<evidence type="ECO:0000313" key="16">
    <source>
        <dbReference type="EnsemblMetazoa" id="GBRI040123-PA"/>
    </source>
</evidence>
<dbReference type="PROSITE" id="PS51294">
    <property type="entry name" value="HTH_MYB"/>
    <property type="match status" value="2"/>
</dbReference>
<dbReference type="GO" id="GO:0005681">
    <property type="term" value="C:spliceosomal complex"/>
    <property type="evidence" value="ECO:0007669"/>
    <property type="project" value="UniProtKB-KW"/>
</dbReference>
<keyword evidence="8" id="KW-0238">DNA-binding</keyword>
<dbReference type="InterPro" id="IPR001005">
    <property type="entry name" value="SANT/Myb"/>
</dbReference>
<keyword evidence="7" id="KW-0175">Coiled coil</keyword>
<feature type="domain" description="HTH myb-type" evidence="15">
    <location>
        <begin position="1"/>
        <end position="58"/>
    </location>
</feature>
<feature type="domain" description="Myb-like" evidence="14">
    <location>
        <begin position="3"/>
        <end position="54"/>
    </location>
</feature>
<evidence type="ECO:0000256" key="4">
    <source>
        <dbReference type="ARBA" id="ARBA00022728"/>
    </source>
</evidence>
<proteinExistence type="inferred from homology"/>
<evidence type="ECO:0000313" key="17">
    <source>
        <dbReference type="Proteomes" id="UP000091820"/>
    </source>
</evidence>
<evidence type="ECO:0000256" key="13">
    <source>
        <dbReference type="SAM" id="MobiDB-lite"/>
    </source>
</evidence>
<dbReference type="GO" id="GO:0000974">
    <property type="term" value="C:Prp19 complex"/>
    <property type="evidence" value="ECO:0007669"/>
    <property type="project" value="InterPro"/>
</dbReference>
<feature type="compositionally biased region" description="Basic and acidic residues" evidence="13">
    <location>
        <begin position="119"/>
        <end position="128"/>
    </location>
</feature>
<dbReference type="InterPro" id="IPR047242">
    <property type="entry name" value="CDC5L/Cef1"/>
</dbReference>
<dbReference type="GO" id="GO:0000977">
    <property type="term" value="F:RNA polymerase II transcription regulatory region sequence-specific DNA binding"/>
    <property type="evidence" value="ECO:0007669"/>
    <property type="project" value="TreeGrafter"/>
</dbReference>
<dbReference type="STRING" id="37001.A0A1A9X0Y4"/>
<dbReference type="GO" id="GO:0006281">
    <property type="term" value="P:DNA repair"/>
    <property type="evidence" value="ECO:0007669"/>
    <property type="project" value="UniProtKB-KW"/>
</dbReference>
<reference evidence="16" key="2">
    <citation type="submission" date="2020-05" db="UniProtKB">
        <authorList>
            <consortium name="EnsemblMetazoa"/>
        </authorList>
    </citation>
    <scope>IDENTIFICATION</scope>
    <source>
        <strain evidence="16">IAEA</strain>
    </source>
</reference>
<evidence type="ECO:0000256" key="12">
    <source>
        <dbReference type="ARBA" id="ARBA00023306"/>
    </source>
</evidence>
<feature type="domain" description="HTH myb-type" evidence="15">
    <location>
        <begin position="59"/>
        <end position="108"/>
    </location>
</feature>
<feature type="domain" description="Myb-like" evidence="14">
    <location>
        <begin position="55"/>
        <end position="104"/>
    </location>
</feature>
<evidence type="ECO:0000256" key="8">
    <source>
        <dbReference type="ARBA" id="ARBA00023125"/>
    </source>
</evidence>
<protein>
    <recommendedName>
        <fullName evidence="18">Cell division cycle 5-like protein</fullName>
    </recommendedName>
</protein>
<evidence type="ECO:0000256" key="9">
    <source>
        <dbReference type="ARBA" id="ARBA00023187"/>
    </source>
</evidence>
<keyword evidence="12" id="KW-0131">Cell cycle</keyword>
<evidence type="ECO:0000256" key="11">
    <source>
        <dbReference type="ARBA" id="ARBA00023242"/>
    </source>
</evidence>
<keyword evidence="10" id="KW-0234">DNA repair</keyword>
<feature type="region of interest" description="Disordered" evidence="13">
    <location>
        <begin position="497"/>
        <end position="520"/>
    </location>
</feature>
<evidence type="ECO:0000256" key="10">
    <source>
        <dbReference type="ARBA" id="ARBA00023204"/>
    </source>
</evidence>
<dbReference type="EnsemblMetazoa" id="GBRI040123-RA">
    <property type="protein sequence ID" value="GBRI040123-PA"/>
    <property type="gene ID" value="GBRI040123"/>
</dbReference>
<sequence>MPRIMIKGGVWRNTEDEILKAAVMKYGKNQWSRIASLLHRKSAKQCKARWYEWLDPSIKKTEWSREEDEKLLHLAKIMPTQWRTIAPIIGRTAAQCIERYEYLLDQAQRKEDGEEGVADDPRKLKPGEIDPNPETKPARPDPKDMDEDELEMLSEARARLANTQGKKAKRKAREKQLEEARRLAALQKRRELRAAGIGSGNRKRVKGIDYNAEIPFEKRPALGFYDTSEENVEKLEPDFNKMRQQDLDGELRVEREERERRKDKQKLKQRKDKDMPMAMLQNLEPERKRSKLVLPQPQISDQELQQVVKLGRASEVAKEVAAESGVETTDALLADYSITPQVAVTPRTPAPFTDRIMQEAQNLMALTHVDTPLKGGINTPLHDSDFSGALPKSTVIATPNTVIATPFRTQRGTESVTPGGFVTPITALVPAGKTPRVDGSQTTVLVRDKLNINPEENLNVGETPAMYKNYQKQLKHSLRERLSSLPTPKNDYEIVVPEENEIDPAESTNEISSVEDQADVDPRVIAEKKIARKQ</sequence>
<dbReference type="FunFam" id="1.10.10.60:FF:000021">
    <property type="entry name" value="CDC5 cell division cycle 5-like"/>
    <property type="match status" value="1"/>
</dbReference>
<evidence type="ECO:0000256" key="5">
    <source>
        <dbReference type="ARBA" id="ARBA00022737"/>
    </source>
</evidence>
<comment type="subcellular location">
    <subcellularLocation>
        <location evidence="1">Nucleus</location>
    </subcellularLocation>
</comment>
<dbReference type="InterPro" id="IPR047240">
    <property type="entry name" value="SANT_CDC5L_II"/>
</dbReference>
<evidence type="ECO:0000259" key="14">
    <source>
        <dbReference type="PROSITE" id="PS50090"/>
    </source>
</evidence>
<reference evidence="17" key="1">
    <citation type="submission" date="2014-03" db="EMBL/GenBank/DDBJ databases">
        <authorList>
            <person name="Aksoy S."/>
            <person name="Warren W."/>
            <person name="Wilson R.K."/>
        </authorList>
    </citation>
    <scope>NUCLEOTIDE SEQUENCE [LARGE SCALE GENOMIC DNA]</scope>
    <source>
        <strain evidence="17">IAEA</strain>
    </source>
</reference>
<keyword evidence="6" id="KW-0227">DNA damage</keyword>
<dbReference type="SMART" id="SM00717">
    <property type="entry name" value="SANT"/>
    <property type="match status" value="2"/>
</dbReference>
<keyword evidence="3" id="KW-0507">mRNA processing</keyword>
<name>A0A1A9X0Y4_9MUSC</name>
<dbReference type="Pfam" id="PF11831">
    <property type="entry name" value="Myb_Cef"/>
    <property type="match status" value="1"/>
</dbReference>
<dbReference type="SUPFAM" id="SSF46689">
    <property type="entry name" value="Homeodomain-like"/>
    <property type="match status" value="1"/>
</dbReference>
<dbReference type="InterPro" id="IPR009057">
    <property type="entry name" value="Homeodomain-like_sf"/>
</dbReference>
<dbReference type="AlphaFoldDB" id="A0A1A9X0Y4"/>
<dbReference type="PANTHER" id="PTHR45885:SF1">
    <property type="entry name" value="CELL DIVISION CYCLE 5-LIKE PROTEIN"/>
    <property type="match status" value="1"/>
</dbReference>
<keyword evidence="17" id="KW-1185">Reference proteome</keyword>
<feature type="compositionally biased region" description="Basic and acidic residues" evidence="13">
    <location>
        <begin position="237"/>
        <end position="262"/>
    </location>
</feature>
<keyword evidence="5" id="KW-0677">Repeat</keyword>
<feature type="region of interest" description="Disordered" evidence="13">
    <location>
        <begin position="237"/>
        <end position="277"/>
    </location>
</feature>
<dbReference type="PANTHER" id="PTHR45885">
    <property type="entry name" value="CELL DIVISION CYCLE 5-LIKE PROTEIN"/>
    <property type="match status" value="1"/>
</dbReference>
<keyword evidence="9" id="KW-0508">mRNA splicing</keyword>
<accession>A0A1A9X0Y4</accession>
<evidence type="ECO:0000256" key="3">
    <source>
        <dbReference type="ARBA" id="ARBA00022664"/>
    </source>
</evidence>
<dbReference type="InterPro" id="IPR021786">
    <property type="entry name" value="Cdc5p/Cef1_C"/>
</dbReference>
<dbReference type="Proteomes" id="UP000091820">
    <property type="component" value="Unassembled WGS sequence"/>
</dbReference>
<comment type="similarity">
    <text evidence="2">Belongs to the CEF1 family.</text>
</comment>
<evidence type="ECO:0000256" key="1">
    <source>
        <dbReference type="ARBA" id="ARBA00004123"/>
    </source>
</evidence>
<dbReference type="GO" id="GO:0000981">
    <property type="term" value="F:DNA-binding transcription factor activity, RNA polymerase II-specific"/>
    <property type="evidence" value="ECO:0007669"/>
    <property type="project" value="TreeGrafter"/>
</dbReference>
<dbReference type="Pfam" id="PF13921">
    <property type="entry name" value="Myb_DNA-bind_6"/>
    <property type="match status" value="1"/>
</dbReference>
<evidence type="ECO:0000256" key="7">
    <source>
        <dbReference type="ARBA" id="ARBA00023054"/>
    </source>
</evidence>
<dbReference type="GO" id="GO:0000398">
    <property type="term" value="P:mRNA splicing, via spliceosome"/>
    <property type="evidence" value="ECO:0007669"/>
    <property type="project" value="InterPro"/>
</dbReference>